<dbReference type="Proteomes" id="UP001627154">
    <property type="component" value="Unassembled WGS sequence"/>
</dbReference>
<dbReference type="AlphaFoldDB" id="A0ABD2WET9"/>
<evidence type="ECO:0000313" key="2">
    <source>
        <dbReference type="EMBL" id="KAL3391468.1"/>
    </source>
</evidence>
<feature type="transmembrane region" description="Helical" evidence="1">
    <location>
        <begin position="101"/>
        <end position="123"/>
    </location>
</feature>
<keyword evidence="1" id="KW-0472">Membrane</keyword>
<name>A0ABD2WET9_9HYME</name>
<comment type="caution">
    <text evidence="2">The sequence shown here is derived from an EMBL/GenBank/DDBJ whole genome shotgun (WGS) entry which is preliminary data.</text>
</comment>
<proteinExistence type="predicted"/>
<organism evidence="2 3">
    <name type="scientific">Trichogramma kaykai</name>
    <dbReference type="NCBI Taxonomy" id="54128"/>
    <lineage>
        <taxon>Eukaryota</taxon>
        <taxon>Metazoa</taxon>
        <taxon>Ecdysozoa</taxon>
        <taxon>Arthropoda</taxon>
        <taxon>Hexapoda</taxon>
        <taxon>Insecta</taxon>
        <taxon>Pterygota</taxon>
        <taxon>Neoptera</taxon>
        <taxon>Endopterygota</taxon>
        <taxon>Hymenoptera</taxon>
        <taxon>Apocrita</taxon>
        <taxon>Proctotrupomorpha</taxon>
        <taxon>Chalcidoidea</taxon>
        <taxon>Trichogrammatidae</taxon>
        <taxon>Trichogramma</taxon>
    </lineage>
</organism>
<dbReference type="EMBL" id="JBJJXI010000109">
    <property type="protein sequence ID" value="KAL3391468.1"/>
    <property type="molecule type" value="Genomic_DNA"/>
</dbReference>
<keyword evidence="3" id="KW-1185">Reference proteome</keyword>
<reference evidence="2 3" key="1">
    <citation type="journal article" date="2024" name="bioRxiv">
        <title>A reference genome for Trichogramma kaykai: A tiny desert-dwelling parasitoid wasp with competing sex-ratio distorters.</title>
        <authorList>
            <person name="Culotta J."/>
            <person name="Lindsey A.R."/>
        </authorList>
    </citation>
    <scope>NUCLEOTIDE SEQUENCE [LARGE SCALE GENOMIC DNA]</scope>
    <source>
        <strain evidence="2 3">KSX58</strain>
    </source>
</reference>
<keyword evidence="1" id="KW-0812">Transmembrane</keyword>
<accession>A0ABD2WET9</accession>
<evidence type="ECO:0000256" key="1">
    <source>
        <dbReference type="SAM" id="Phobius"/>
    </source>
</evidence>
<dbReference type="PROSITE" id="PS51257">
    <property type="entry name" value="PROKAR_LIPOPROTEIN"/>
    <property type="match status" value="1"/>
</dbReference>
<sequence length="193" mass="22759">MAVKTAKKRKRKKELVIHIVWSIGSCDNPSTTHLLKSGTINREVKLFRDGKSKLKLVFHCKPYAEGRQMDAGCWPVIRFLYLVAAYSCSRARAYMHTQGHVVVHICSMQLSACVLYYTAAVLYRARARDEKDEPEIKSERSSNGRIELYFFFFLFLYLCKWKTRKRERERTRHPILLKDRFHRTTSRAIVRIL</sequence>
<feature type="transmembrane region" description="Helical" evidence="1">
    <location>
        <begin position="143"/>
        <end position="159"/>
    </location>
</feature>
<keyword evidence="1" id="KW-1133">Transmembrane helix</keyword>
<protein>
    <submittedName>
        <fullName evidence="2">Uncharacterized protein</fullName>
    </submittedName>
</protein>
<evidence type="ECO:0000313" key="3">
    <source>
        <dbReference type="Proteomes" id="UP001627154"/>
    </source>
</evidence>
<gene>
    <name evidence="2" type="ORF">TKK_013797</name>
</gene>